<name>A0AAD8JI30_9APIA</name>
<comment type="subunit">
    <text evidence="7">Associated with the spliceosome.</text>
</comment>
<dbReference type="AlphaFoldDB" id="A0AAD8JI30"/>
<feature type="region of interest" description="Disordered" evidence="8">
    <location>
        <begin position="159"/>
        <end position="189"/>
    </location>
</feature>
<keyword evidence="4 7" id="KW-0747">Spliceosome</keyword>
<keyword evidence="3 7" id="KW-0507">mRNA processing</keyword>
<comment type="caution">
    <text evidence="10">The sequence shown here is derived from an EMBL/GenBank/DDBJ whole genome shotgun (WGS) entry which is preliminary data.</text>
</comment>
<keyword evidence="6 7" id="KW-0539">Nucleus</keyword>
<dbReference type="GO" id="GO:0030628">
    <property type="term" value="F:pre-mRNA 3'-splice site binding"/>
    <property type="evidence" value="ECO:0007669"/>
    <property type="project" value="UniProtKB-UniRule"/>
</dbReference>
<keyword evidence="5 7" id="KW-0508">mRNA splicing</keyword>
<dbReference type="EMBL" id="JAUIZM010000001">
    <property type="protein sequence ID" value="KAK1402897.1"/>
    <property type="molecule type" value="Genomic_DNA"/>
</dbReference>
<evidence type="ECO:0000256" key="4">
    <source>
        <dbReference type="ARBA" id="ARBA00022728"/>
    </source>
</evidence>
<evidence type="ECO:0000256" key="8">
    <source>
        <dbReference type="SAM" id="MobiDB-lite"/>
    </source>
</evidence>
<reference evidence="10" key="1">
    <citation type="submission" date="2023-02" db="EMBL/GenBank/DDBJ databases">
        <title>Genome of toxic invasive species Heracleum sosnowskyi carries increased number of genes despite the absence of recent whole-genome duplications.</title>
        <authorList>
            <person name="Schelkunov M."/>
            <person name="Shtratnikova V."/>
            <person name="Makarenko M."/>
            <person name="Klepikova A."/>
            <person name="Omelchenko D."/>
            <person name="Novikova G."/>
            <person name="Obukhova E."/>
            <person name="Bogdanov V."/>
            <person name="Penin A."/>
            <person name="Logacheva M."/>
        </authorList>
    </citation>
    <scope>NUCLEOTIDE SEQUENCE</scope>
    <source>
        <strain evidence="10">Hsosn_3</strain>
        <tissue evidence="10">Leaf</tissue>
    </source>
</reference>
<gene>
    <name evidence="10" type="ORF">POM88_002502</name>
</gene>
<evidence type="ECO:0000256" key="6">
    <source>
        <dbReference type="ARBA" id="ARBA00023242"/>
    </source>
</evidence>
<dbReference type="InterPro" id="IPR039974">
    <property type="entry name" value="Splicing_factor_SLU7"/>
</dbReference>
<organism evidence="10 11">
    <name type="scientific">Heracleum sosnowskyi</name>
    <dbReference type="NCBI Taxonomy" id="360622"/>
    <lineage>
        <taxon>Eukaryota</taxon>
        <taxon>Viridiplantae</taxon>
        <taxon>Streptophyta</taxon>
        <taxon>Embryophyta</taxon>
        <taxon>Tracheophyta</taxon>
        <taxon>Spermatophyta</taxon>
        <taxon>Magnoliopsida</taxon>
        <taxon>eudicotyledons</taxon>
        <taxon>Gunneridae</taxon>
        <taxon>Pentapetalae</taxon>
        <taxon>asterids</taxon>
        <taxon>campanulids</taxon>
        <taxon>Apiales</taxon>
        <taxon>Apiaceae</taxon>
        <taxon>Apioideae</taxon>
        <taxon>apioid superclade</taxon>
        <taxon>Tordylieae</taxon>
        <taxon>Tordyliinae</taxon>
        <taxon>Heracleum</taxon>
    </lineage>
</organism>
<proteinExistence type="inferred from homology"/>
<evidence type="ECO:0000313" key="11">
    <source>
        <dbReference type="Proteomes" id="UP001237642"/>
    </source>
</evidence>
<comment type="function">
    <text evidence="7">Involved in pre-mRNA splicing.</text>
</comment>
<reference evidence="10" key="2">
    <citation type="submission" date="2023-05" db="EMBL/GenBank/DDBJ databases">
        <authorList>
            <person name="Schelkunov M.I."/>
        </authorList>
    </citation>
    <scope>NUCLEOTIDE SEQUENCE</scope>
    <source>
        <strain evidence="10">Hsosn_3</strain>
        <tissue evidence="10">Leaf</tissue>
    </source>
</reference>
<evidence type="ECO:0000256" key="5">
    <source>
        <dbReference type="ARBA" id="ARBA00023187"/>
    </source>
</evidence>
<dbReference type="InterPro" id="IPR021715">
    <property type="entry name" value="Slu7_dom"/>
</dbReference>
<keyword evidence="11" id="KW-1185">Reference proteome</keyword>
<comment type="similarity">
    <text evidence="2 7">Belongs to the SLU7 family.</text>
</comment>
<evidence type="ECO:0000256" key="7">
    <source>
        <dbReference type="RuleBase" id="RU367071"/>
    </source>
</evidence>
<accession>A0AAD8JI30</accession>
<comment type="subcellular location">
    <subcellularLocation>
        <location evidence="1 7">Nucleus</location>
    </subcellularLocation>
</comment>
<evidence type="ECO:0000313" key="10">
    <source>
        <dbReference type="EMBL" id="KAK1402897.1"/>
    </source>
</evidence>
<evidence type="ECO:0000256" key="1">
    <source>
        <dbReference type="ARBA" id="ARBA00004123"/>
    </source>
</evidence>
<dbReference type="Pfam" id="PF11708">
    <property type="entry name" value="Slu7"/>
    <property type="match status" value="1"/>
</dbReference>
<sequence>MGSKRKEIAEEGNKINPHIPSFMSSAPWYIKDNAEIPSLEHQKKWKTEPNYTKTWYDRGKKIHQADKYRPGACQNCGAMTHNAKACVERPRKLGAIWTNKNIAPDEKIECIELDYVGKRDRWNGYDAALYAVHVVERYEAQDEARKKILKDQQLKKLEERRKNNQDGGGGVGDDEEIEDDLRVDEAKVDESRQMDFGKVEKRVRTTGGGSTGTVRNLRIREDTAKYLLNLDVNSAHYDPKTRSMREDPVPDMDPNDKFYAGDNQQRVSGQALEFKQANIYAWEASEKGNNVHLQAAPSQAELLYKNLKANKEKLKAKVEDTIMEKYGNAATVNQLPKELLLGQSEKQVEYDRAGRIVKGEEIAIPKSKYEEDVYLNNHTTVWGSWRNNHRWGYKCCKQLIQNSYCTGASGIEAANAAADFMKANIIPLIT</sequence>
<protein>
    <recommendedName>
        <fullName evidence="7">Pre-mRNA-splicing factor SLU7</fullName>
    </recommendedName>
</protein>
<feature type="domain" description="Pre-mRNA-splicing factor SLU7" evidence="9">
    <location>
        <begin position="113"/>
        <end position="384"/>
    </location>
</feature>
<evidence type="ECO:0000256" key="2">
    <source>
        <dbReference type="ARBA" id="ARBA00007203"/>
    </source>
</evidence>
<evidence type="ECO:0000259" key="9">
    <source>
        <dbReference type="Pfam" id="PF11708"/>
    </source>
</evidence>
<feature type="compositionally biased region" description="Acidic residues" evidence="8">
    <location>
        <begin position="172"/>
        <end position="182"/>
    </location>
</feature>
<dbReference type="PANTHER" id="PTHR12942:SF2">
    <property type="entry name" value="PRE-MRNA-SPLICING FACTOR SLU7"/>
    <property type="match status" value="1"/>
</dbReference>
<dbReference type="GO" id="GO:0005681">
    <property type="term" value="C:spliceosomal complex"/>
    <property type="evidence" value="ECO:0007669"/>
    <property type="project" value="UniProtKB-UniRule"/>
</dbReference>
<evidence type="ECO:0000256" key="3">
    <source>
        <dbReference type="ARBA" id="ARBA00022664"/>
    </source>
</evidence>
<dbReference type="PANTHER" id="PTHR12942">
    <property type="entry name" value="STEP II SPLICING FACTOR SLU7"/>
    <property type="match status" value="1"/>
</dbReference>
<dbReference type="Proteomes" id="UP001237642">
    <property type="component" value="Unassembled WGS sequence"/>
</dbReference>
<dbReference type="GO" id="GO:0000398">
    <property type="term" value="P:mRNA splicing, via spliceosome"/>
    <property type="evidence" value="ECO:0007669"/>
    <property type="project" value="UniProtKB-UniRule"/>
</dbReference>